<dbReference type="PANTHER" id="PTHR11439:SF463">
    <property type="entry name" value="REVERSE TRANSCRIPTASE TY1_COPIA-TYPE DOMAIN-CONTAINING PROTEIN"/>
    <property type="match status" value="1"/>
</dbReference>
<organism evidence="2 3">
    <name type="scientific">Tanacetum coccineum</name>
    <dbReference type="NCBI Taxonomy" id="301880"/>
    <lineage>
        <taxon>Eukaryota</taxon>
        <taxon>Viridiplantae</taxon>
        <taxon>Streptophyta</taxon>
        <taxon>Embryophyta</taxon>
        <taxon>Tracheophyta</taxon>
        <taxon>Spermatophyta</taxon>
        <taxon>Magnoliopsida</taxon>
        <taxon>eudicotyledons</taxon>
        <taxon>Gunneridae</taxon>
        <taxon>Pentapetalae</taxon>
        <taxon>asterids</taxon>
        <taxon>campanulids</taxon>
        <taxon>Asterales</taxon>
        <taxon>Asteraceae</taxon>
        <taxon>Asteroideae</taxon>
        <taxon>Anthemideae</taxon>
        <taxon>Anthemidinae</taxon>
        <taxon>Tanacetum</taxon>
    </lineage>
</organism>
<dbReference type="Proteomes" id="UP001151760">
    <property type="component" value="Unassembled WGS sequence"/>
</dbReference>
<name>A0ABQ5HUA5_9ASTR</name>
<feature type="compositionally biased region" description="Basic and acidic residues" evidence="1">
    <location>
        <begin position="11"/>
        <end position="25"/>
    </location>
</feature>
<evidence type="ECO:0000313" key="2">
    <source>
        <dbReference type="EMBL" id="GJT91438.1"/>
    </source>
</evidence>
<sequence>MKSSDPVDTPMVEKSKLDKDTQGKAVDPTHYRGMISTLMYLTASRPDLTFAVCMCAWYQAKPTKKNLHAVKRIFKYLRGTVNSLPTMALDSIKFPMYYDNKSAIALCCNNVQHSRSNHIDIRFHFIKEQVENGVVQLYFVNTEYQLANIFTKALCRERVEFLINKLGMLSFAPKTLKQLADKAEE</sequence>
<protein>
    <recommendedName>
        <fullName evidence="4">Retrotransposon protein, putative, unclassified</fullName>
    </recommendedName>
</protein>
<gene>
    <name evidence="2" type="ORF">Tco_1080283</name>
</gene>
<evidence type="ECO:0000256" key="1">
    <source>
        <dbReference type="SAM" id="MobiDB-lite"/>
    </source>
</evidence>
<dbReference type="CDD" id="cd09272">
    <property type="entry name" value="RNase_HI_RT_Ty1"/>
    <property type="match status" value="1"/>
</dbReference>
<dbReference type="EMBL" id="BQNB010020019">
    <property type="protein sequence ID" value="GJT91438.1"/>
    <property type="molecule type" value="Genomic_DNA"/>
</dbReference>
<evidence type="ECO:0008006" key="4">
    <source>
        <dbReference type="Google" id="ProtNLM"/>
    </source>
</evidence>
<reference evidence="2" key="1">
    <citation type="journal article" date="2022" name="Int. J. Mol. Sci.">
        <title>Draft Genome of Tanacetum Coccineum: Genomic Comparison of Closely Related Tanacetum-Family Plants.</title>
        <authorList>
            <person name="Yamashiro T."/>
            <person name="Shiraishi A."/>
            <person name="Nakayama K."/>
            <person name="Satake H."/>
        </authorList>
    </citation>
    <scope>NUCLEOTIDE SEQUENCE</scope>
</reference>
<comment type="caution">
    <text evidence="2">The sequence shown here is derived from an EMBL/GenBank/DDBJ whole genome shotgun (WGS) entry which is preliminary data.</text>
</comment>
<evidence type="ECO:0000313" key="3">
    <source>
        <dbReference type="Proteomes" id="UP001151760"/>
    </source>
</evidence>
<accession>A0ABQ5HUA5</accession>
<keyword evidence="3" id="KW-1185">Reference proteome</keyword>
<feature type="region of interest" description="Disordered" evidence="1">
    <location>
        <begin position="1"/>
        <end position="25"/>
    </location>
</feature>
<dbReference type="PANTHER" id="PTHR11439">
    <property type="entry name" value="GAG-POL-RELATED RETROTRANSPOSON"/>
    <property type="match status" value="1"/>
</dbReference>
<proteinExistence type="predicted"/>
<reference evidence="2" key="2">
    <citation type="submission" date="2022-01" db="EMBL/GenBank/DDBJ databases">
        <authorList>
            <person name="Yamashiro T."/>
            <person name="Shiraishi A."/>
            <person name="Satake H."/>
            <person name="Nakayama K."/>
        </authorList>
    </citation>
    <scope>NUCLEOTIDE SEQUENCE</scope>
</reference>